<dbReference type="NCBIfam" id="TIGR01509">
    <property type="entry name" value="HAD-SF-IA-v3"/>
    <property type="match status" value="1"/>
</dbReference>
<dbReference type="EC" id="3.1.3.22" evidence="6"/>
<name>A0ABV3ZMT6_9BACT</name>
<dbReference type="InterPro" id="IPR036412">
    <property type="entry name" value="HAD-like_sf"/>
</dbReference>
<dbReference type="Pfam" id="PF00702">
    <property type="entry name" value="Hydrolase"/>
    <property type="match status" value="1"/>
</dbReference>
<dbReference type="InterPro" id="IPR006439">
    <property type="entry name" value="HAD-SF_hydro_IA"/>
</dbReference>
<dbReference type="GO" id="GO:0050286">
    <property type="term" value="F:sorbitol-6-phosphatase activity"/>
    <property type="evidence" value="ECO:0007669"/>
    <property type="project" value="UniProtKB-EC"/>
</dbReference>
<dbReference type="Gene3D" id="1.10.150.240">
    <property type="entry name" value="Putative phosphatase, domain 2"/>
    <property type="match status" value="1"/>
</dbReference>
<dbReference type="EC" id="3.1.3.50" evidence="6"/>
<evidence type="ECO:0000256" key="1">
    <source>
        <dbReference type="ARBA" id="ARBA00001946"/>
    </source>
</evidence>
<protein>
    <submittedName>
        <fullName evidence="6">Hexitol phosphatase HxpB</fullName>
        <ecNumber evidence="6">3.1.3.22</ecNumber>
        <ecNumber evidence="6">3.1.3.50</ecNumber>
        <ecNumber evidence="6">3.1.3.68</ecNumber>
    </submittedName>
</protein>
<proteinExistence type="inferred from homology"/>
<evidence type="ECO:0000256" key="4">
    <source>
        <dbReference type="ARBA" id="ARBA00022842"/>
    </source>
</evidence>
<dbReference type="InterPro" id="IPR023198">
    <property type="entry name" value="PGP-like_dom2"/>
</dbReference>
<evidence type="ECO:0000256" key="2">
    <source>
        <dbReference type="ARBA" id="ARBA00006171"/>
    </source>
</evidence>
<evidence type="ECO:0000256" key="5">
    <source>
        <dbReference type="ARBA" id="ARBA00023277"/>
    </source>
</evidence>
<dbReference type="NCBIfam" id="NF008087">
    <property type="entry name" value="PRK10826.1"/>
    <property type="match status" value="1"/>
</dbReference>
<dbReference type="EC" id="3.1.3.68" evidence="6"/>
<comment type="caution">
    <text evidence="6">The sequence shown here is derived from an EMBL/GenBank/DDBJ whole genome shotgun (WGS) entry which is preliminary data.</text>
</comment>
<evidence type="ECO:0000313" key="7">
    <source>
        <dbReference type="Proteomes" id="UP001560573"/>
    </source>
</evidence>
<accession>A0ABV3ZMT6</accession>
<dbReference type="RefSeq" id="WP_369332539.1">
    <property type="nucleotide sequence ID" value="NZ_JAULBC010000013.1"/>
</dbReference>
<reference evidence="6 7" key="1">
    <citation type="submission" date="2023-07" db="EMBL/GenBank/DDBJ databases">
        <authorList>
            <person name="Lian W.-H."/>
        </authorList>
    </citation>
    <scope>NUCLEOTIDE SEQUENCE [LARGE SCALE GENOMIC DNA]</scope>
    <source>
        <strain evidence="6 7">SYSU DXS3180</strain>
    </source>
</reference>
<dbReference type="PANTHER" id="PTHR46193">
    <property type="entry name" value="6-PHOSPHOGLUCONATE PHOSPHATASE"/>
    <property type="match status" value="1"/>
</dbReference>
<evidence type="ECO:0000256" key="3">
    <source>
        <dbReference type="ARBA" id="ARBA00022723"/>
    </source>
</evidence>
<dbReference type="InterPro" id="IPR023214">
    <property type="entry name" value="HAD_sf"/>
</dbReference>
<dbReference type="PRINTS" id="PR00413">
    <property type="entry name" value="HADHALOGNASE"/>
</dbReference>
<keyword evidence="4" id="KW-0460">Magnesium</keyword>
<dbReference type="SFLD" id="SFLDG01135">
    <property type="entry name" value="C1.5.6:_HAD__Beta-PGM__Phospha"/>
    <property type="match status" value="1"/>
</dbReference>
<keyword evidence="6" id="KW-0378">Hydrolase</keyword>
<dbReference type="Proteomes" id="UP001560573">
    <property type="component" value="Unassembled WGS sequence"/>
</dbReference>
<dbReference type="SFLD" id="SFLDG01129">
    <property type="entry name" value="C1.5:_HAD__Beta-PGM__Phosphata"/>
    <property type="match status" value="1"/>
</dbReference>
<dbReference type="SUPFAM" id="SSF56784">
    <property type="entry name" value="HAD-like"/>
    <property type="match status" value="1"/>
</dbReference>
<dbReference type="GO" id="GO:0050084">
    <property type="term" value="F:mannitol-1-phosphatase activity"/>
    <property type="evidence" value="ECO:0007669"/>
    <property type="project" value="UniProtKB-EC"/>
</dbReference>
<sequence length="223" mass="25131">MIIKKAVIFDMDGVLVDSEKFWKQAEFEVFSSLEVNVTDEWCDETKSMTTPEVTKFWFEKFPWTGKKLEEVERMVVSKVISLIENENCQIPGVKAFIETLKAQNFKIGLATNSPSVVIPAVLNKLGIHHLFDAVSSAEFEPKGKPDPSIYYTTAGKLNVKPEECFVIEDSYSGMLAAKHAGMTVIAFTNGNAQLNFEIADHRIENFEDAHLNILDKAFIYPLN</sequence>
<dbReference type="SFLD" id="SFLDS00003">
    <property type="entry name" value="Haloacid_Dehalogenase"/>
    <property type="match status" value="1"/>
</dbReference>
<dbReference type="EMBL" id="JAULBC010000013">
    <property type="protein sequence ID" value="MEX6691123.1"/>
    <property type="molecule type" value="Genomic_DNA"/>
</dbReference>
<organism evidence="6 7">
    <name type="scientific">Danxiaibacter flavus</name>
    <dbReference type="NCBI Taxonomy" id="3049108"/>
    <lineage>
        <taxon>Bacteria</taxon>
        <taxon>Pseudomonadati</taxon>
        <taxon>Bacteroidota</taxon>
        <taxon>Chitinophagia</taxon>
        <taxon>Chitinophagales</taxon>
        <taxon>Chitinophagaceae</taxon>
        <taxon>Danxiaibacter</taxon>
    </lineage>
</organism>
<dbReference type="GO" id="GO:0003850">
    <property type="term" value="F:2-deoxyglucose-6-phosphatase activity"/>
    <property type="evidence" value="ECO:0007669"/>
    <property type="project" value="UniProtKB-EC"/>
</dbReference>
<dbReference type="PANTHER" id="PTHR46193:SF18">
    <property type="entry name" value="HEXITOL PHOSPHATASE B"/>
    <property type="match status" value="1"/>
</dbReference>
<keyword evidence="7" id="KW-1185">Reference proteome</keyword>
<dbReference type="Gene3D" id="3.40.50.1000">
    <property type="entry name" value="HAD superfamily/HAD-like"/>
    <property type="match status" value="1"/>
</dbReference>
<keyword evidence="5" id="KW-0119">Carbohydrate metabolism</keyword>
<gene>
    <name evidence="6" type="primary">hxpB</name>
    <name evidence="6" type="ORF">QTN47_26680</name>
</gene>
<comment type="similarity">
    <text evidence="2">Belongs to the HAD-like hydrolase superfamily. CbbY/CbbZ/Gph/YieH family.</text>
</comment>
<keyword evidence="3" id="KW-0479">Metal-binding</keyword>
<evidence type="ECO:0000313" key="6">
    <source>
        <dbReference type="EMBL" id="MEX6691123.1"/>
    </source>
</evidence>
<dbReference type="InterPro" id="IPR051600">
    <property type="entry name" value="Beta-PGM-like"/>
</dbReference>
<comment type="cofactor">
    <cofactor evidence="1">
        <name>Mg(2+)</name>
        <dbReference type="ChEBI" id="CHEBI:18420"/>
    </cofactor>
</comment>